<comment type="caution">
    <text evidence="5">Lacks conserved residue(s) required for the propagation of feature annotation.</text>
</comment>
<dbReference type="Gene3D" id="2.10.70.10">
    <property type="entry name" value="Complement Module, domain 1"/>
    <property type="match status" value="3"/>
</dbReference>
<dbReference type="InterPro" id="IPR051503">
    <property type="entry name" value="ComplSys_Reg/VirEntry_Med"/>
</dbReference>
<dbReference type="SUPFAM" id="SSF57535">
    <property type="entry name" value="Complement control module/SCR domain"/>
    <property type="match status" value="3"/>
</dbReference>
<evidence type="ECO:0000256" key="4">
    <source>
        <dbReference type="ARBA" id="ARBA00023157"/>
    </source>
</evidence>
<evidence type="ECO:0000313" key="9">
    <source>
        <dbReference type="Proteomes" id="UP000054047"/>
    </source>
</evidence>
<keyword evidence="3 6" id="KW-0732">Signal</keyword>
<dbReference type="CDD" id="cd00033">
    <property type="entry name" value="CCP"/>
    <property type="match status" value="1"/>
</dbReference>
<protein>
    <submittedName>
        <fullName evidence="8">Sushi domain protein</fullName>
    </submittedName>
</protein>
<organism evidence="8 9">
    <name type="scientific">Ancylostoma duodenale</name>
    <dbReference type="NCBI Taxonomy" id="51022"/>
    <lineage>
        <taxon>Eukaryota</taxon>
        <taxon>Metazoa</taxon>
        <taxon>Ecdysozoa</taxon>
        <taxon>Nematoda</taxon>
        <taxon>Chromadorea</taxon>
        <taxon>Rhabditida</taxon>
        <taxon>Rhabditina</taxon>
        <taxon>Rhabditomorpha</taxon>
        <taxon>Strongyloidea</taxon>
        <taxon>Ancylostomatidae</taxon>
        <taxon>Ancylostomatinae</taxon>
        <taxon>Ancylostoma</taxon>
    </lineage>
</organism>
<evidence type="ECO:0000313" key="8">
    <source>
        <dbReference type="EMBL" id="KIH57621.1"/>
    </source>
</evidence>
<sequence>MVMRISALILICIGVALATNCPPLTLPNGTVTYDPPNQLGSYSEGTVAYGMCNIDFALFGTSSTWCENGQWKWQFGECKEHRPAIGDPHRCPTMVVPNGNITFSGNLPPYEFEVPEGTTGHLTCTRGFEVVGGSADFTCNNGMWTPMLGSCHLKNCTPPVVTPKTCSAMTAPSGATLTYSNSSSTGPFPQGTLVLTNQKCDEMLQVPQQRHALKEAGTHLSLEHVLQLLQRLQVQLQCFIVVCNCIPGSTPGISRAYQVMTITAKCGVEVTYNGLITYSDGQVLEFMKGTGTTGTLACDFGLVPSGPTSTYCQNGKWTPQLGDCVGQCP</sequence>
<dbReference type="Proteomes" id="UP000054047">
    <property type="component" value="Unassembled WGS sequence"/>
</dbReference>
<evidence type="ECO:0000256" key="5">
    <source>
        <dbReference type="PROSITE-ProRule" id="PRU00302"/>
    </source>
</evidence>
<keyword evidence="2 5" id="KW-0768">Sushi</keyword>
<dbReference type="EMBL" id="KN734152">
    <property type="protein sequence ID" value="KIH57621.1"/>
    <property type="molecule type" value="Genomic_DNA"/>
</dbReference>
<feature type="domain" description="Sushi" evidence="7">
    <location>
        <begin position="89"/>
        <end position="153"/>
    </location>
</feature>
<dbReference type="PROSITE" id="PS50923">
    <property type="entry name" value="SUSHI"/>
    <property type="match status" value="1"/>
</dbReference>
<evidence type="ECO:0000256" key="1">
    <source>
        <dbReference type="ARBA" id="ARBA00004328"/>
    </source>
</evidence>
<accession>A0A0C2GKK6</accession>
<evidence type="ECO:0000256" key="6">
    <source>
        <dbReference type="SAM" id="SignalP"/>
    </source>
</evidence>
<dbReference type="SMART" id="SM00032">
    <property type="entry name" value="CCP"/>
    <property type="match status" value="3"/>
</dbReference>
<dbReference type="InterPro" id="IPR035976">
    <property type="entry name" value="Sushi/SCR/CCP_sf"/>
</dbReference>
<proteinExistence type="predicted"/>
<keyword evidence="4 5" id="KW-1015">Disulfide bond</keyword>
<keyword evidence="9" id="KW-1185">Reference proteome</keyword>
<evidence type="ECO:0000256" key="3">
    <source>
        <dbReference type="ARBA" id="ARBA00022729"/>
    </source>
</evidence>
<dbReference type="OrthoDB" id="6480633at2759"/>
<feature type="disulfide bond" evidence="5">
    <location>
        <begin position="124"/>
        <end position="151"/>
    </location>
</feature>
<dbReference type="AlphaFoldDB" id="A0A0C2GKK6"/>
<feature type="chain" id="PRO_5002149447" evidence="6">
    <location>
        <begin position="19"/>
        <end position="329"/>
    </location>
</feature>
<reference evidence="8 9" key="1">
    <citation type="submission" date="2013-12" db="EMBL/GenBank/DDBJ databases">
        <title>Draft genome of the parsitic nematode Ancylostoma duodenale.</title>
        <authorList>
            <person name="Mitreva M."/>
        </authorList>
    </citation>
    <scope>NUCLEOTIDE SEQUENCE [LARGE SCALE GENOMIC DNA]</scope>
    <source>
        <strain evidence="8 9">Zhejiang</strain>
    </source>
</reference>
<feature type="signal peptide" evidence="6">
    <location>
        <begin position="1"/>
        <end position="18"/>
    </location>
</feature>
<name>A0A0C2GKK6_9BILA</name>
<dbReference type="InterPro" id="IPR000436">
    <property type="entry name" value="Sushi_SCR_CCP_dom"/>
</dbReference>
<comment type="subcellular location">
    <subcellularLocation>
        <location evidence="1">Virion</location>
    </subcellularLocation>
</comment>
<evidence type="ECO:0000259" key="7">
    <source>
        <dbReference type="PROSITE" id="PS50923"/>
    </source>
</evidence>
<dbReference type="PANTHER" id="PTHR45785:SF2">
    <property type="entry name" value="COMPLEMENT FACTOR H-RELATED"/>
    <property type="match status" value="1"/>
</dbReference>
<evidence type="ECO:0000256" key="2">
    <source>
        <dbReference type="ARBA" id="ARBA00022659"/>
    </source>
</evidence>
<gene>
    <name evidence="8" type="ORF">ANCDUO_12184</name>
</gene>
<dbReference type="PANTHER" id="PTHR45785">
    <property type="entry name" value="COMPLEMENT FACTOR H-RELATED"/>
    <property type="match status" value="1"/>
</dbReference>